<reference evidence="2" key="1">
    <citation type="journal article" date="2014" name="Int. J. Syst. Evol. Microbiol.">
        <title>Complete genome sequence of Corynebacterium casei LMG S-19264T (=DSM 44701T), isolated from a smear-ripened cheese.</title>
        <authorList>
            <consortium name="US DOE Joint Genome Institute (JGI-PGF)"/>
            <person name="Walter F."/>
            <person name="Albersmeier A."/>
            <person name="Kalinowski J."/>
            <person name="Ruckert C."/>
        </authorList>
    </citation>
    <scope>NUCLEOTIDE SEQUENCE</scope>
    <source>
        <strain evidence="2">JCM 31311</strain>
    </source>
</reference>
<dbReference type="SUPFAM" id="SSF46785">
    <property type="entry name" value="Winged helix' DNA-binding domain"/>
    <property type="match status" value="1"/>
</dbReference>
<dbReference type="Gene3D" id="1.10.10.10">
    <property type="entry name" value="Winged helix-like DNA-binding domain superfamily/Winged helix DNA-binding domain"/>
    <property type="match status" value="1"/>
</dbReference>
<evidence type="ECO:0000313" key="3">
    <source>
        <dbReference type="Proteomes" id="UP000603865"/>
    </source>
</evidence>
<dbReference type="EMBL" id="BMQL01000020">
    <property type="protein sequence ID" value="GGR17539.1"/>
    <property type="molecule type" value="Genomic_DNA"/>
</dbReference>
<feature type="domain" description="Transcription regulator PadR N-terminal" evidence="1">
    <location>
        <begin position="34"/>
        <end position="84"/>
    </location>
</feature>
<dbReference type="InterPro" id="IPR005149">
    <property type="entry name" value="Tscrpt_reg_PadR_N"/>
</dbReference>
<dbReference type="InterPro" id="IPR036388">
    <property type="entry name" value="WH-like_DNA-bd_sf"/>
</dbReference>
<dbReference type="AlphaFoldDB" id="A0A918F7X5"/>
<gene>
    <name evidence="2" type="ORF">GCM10008957_32870</name>
</gene>
<dbReference type="Proteomes" id="UP000603865">
    <property type="component" value="Unassembled WGS sequence"/>
</dbReference>
<proteinExistence type="predicted"/>
<evidence type="ECO:0000259" key="1">
    <source>
        <dbReference type="Pfam" id="PF03551"/>
    </source>
</evidence>
<comment type="caution">
    <text evidence="2">The sequence shown here is derived from an EMBL/GenBank/DDBJ whole genome shotgun (WGS) entry which is preliminary data.</text>
</comment>
<reference evidence="2" key="2">
    <citation type="submission" date="2020-09" db="EMBL/GenBank/DDBJ databases">
        <authorList>
            <person name="Sun Q."/>
            <person name="Ohkuma M."/>
        </authorList>
    </citation>
    <scope>NUCLEOTIDE SEQUENCE</scope>
    <source>
        <strain evidence="2">JCM 31311</strain>
    </source>
</reference>
<keyword evidence="3" id="KW-1185">Reference proteome</keyword>
<evidence type="ECO:0000313" key="2">
    <source>
        <dbReference type="EMBL" id="GGR17539.1"/>
    </source>
</evidence>
<organism evidence="2 3">
    <name type="scientific">Deinococcus ruber</name>
    <dbReference type="NCBI Taxonomy" id="1848197"/>
    <lineage>
        <taxon>Bacteria</taxon>
        <taxon>Thermotogati</taxon>
        <taxon>Deinococcota</taxon>
        <taxon>Deinococci</taxon>
        <taxon>Deinococcales</taxon>
        <taxon>Deinococcaceae</taxon>
        <taxon>Deinococcus</taxon>
    </lineage>
</organism>
<accession>A0A918F7X5</accession>
<dbReference type="InterPro" id="IPR036390">
    <property type="entry name" value="WH_DNA-bd_sf"/>
</dbReference>
<name>A0A918F7X5_9DEIO</name>
<sequence>MPPTPQLNTNALQVMAVMYHDPNGQHYALSLSQATHLRNGTLFPILDKLEDMRLIEAEWEEKNPHGRRARRFYRLTAEGIQRFEDARAKLFTPPGGHLTHG</sequence>
<dbReference type="Pfam" id="PF03551">
    <property type="entry name" value="PadR"/>
    <property type="match status" value="1"/>
</dbReference>
<dbReference type="RefSeq" id="WP_189091609.1">
    <property type="nucleotide sequence ID" value="NZ_BMQL01000020.1"/>
</dbReference>
<protein>
    <submittedName>
        <fullName evidence="2">PadR family transcriptional regulator</fullName>
    </submittedName>
</protein>